<keyword evidence="2" id="KW-0732">Signal</keyword>
<reference evidence="3" key="1">
    <citation type="submission" date="2021-01" db="EMBL/GenBank/DDBJ databases">
        <title>Whole genome shotgun sequence of Virgisporangium ochraceum NBRC 16418.</title>
        <authorList>
            <person name="Komaki H."/>
            <person name="Tamura T."/>
        </authorList>
    </citation>
    <scope>NUCLEOTIDE SEQUENCE</scope>
    <source>
        <strain evidence="3">NBRC 16418</strain>
    </source>
</reference>
<sequence length="197" mass="19496">MLARTGLVLFARVTLAATLAFGLAGCGDDEPKRSGSGAPKASASASASGSGSAAPVDPSATAGTATPGAPGAPGDPGVTGEGGTATGADKQVCADQEKLVAESTRKFGEAVVQASQGGNEQATVNAVKTLFSEWAAGMRTQAGKAQSAELKQALTEYAQGLEKVNSQINGVADLDKLGDLNTSEIEAATDKVLRICG</sequence>
<dbReference type="RefSeq" id="WP_203935075.1">
    <property type="nucleotide sequence ID" value="NZ_BOPH01000153.1"/>
</dbReference>
<feature type="chain" id="PRO_5035159512" description="Lipoprotein" evidence="2">
    <location>
        <begin position="17"/>
        <end position="197"/>
    </location>
</feature>
<dbReference type="PROSITE" id="PS51257">
    <property type="entry name" value="PROKAR_LIPOPROTEIN"/>
    <property type="match status" value="1"/>
</dbReference>
<name>A0A8J4EI28_9ACTN</name>
<proteinExistence type="predicted"/>
<evidence type="ECO:0000256" key="2">
    <source>
        <dbReference type="SAM" id="SignalP"/>
    </source>
</evidence>
<feature type="signal peptide" evidence="2">
    <location>
        <begin position="1"/>
        <end position="16"/>
    </location>
</feature>
<protein>
    <recommendedName>
        <fullName evidence="5">Lipoprotein</fullName>
    </recommendedName>
</protein>
<keyword evidence="4" id="KW-1185">Reference proteome</keyword>
<feature type="compositionally biased region" description="Low complexity" evidence="1">
    <location>
        <begin position="34"/>
        <end position="69"/>
    </location>
</feature>
<accession>A0A8J4EI28</accession>
<evidence type="ECO:0000313" key="4">
    <source>
        <dbReference type="Proteomes" id="UP000635606"/>
    </source>
</evidence>
<dbReference type="Proteomes" id="UP000635606">
    <property type="component" value="Unassembled WGS sequence"/>
</dbReference>
<evidence type="ECO:0000313" key="3">
    <source>
        <dbReference type="EMBL" id="GIJ75311.1"/>
    </source>
</evidence>
<gene>
    <name evidence="3" type="ORF">Voc01_102280</name>
</gene>
<dbReference type="AlphaFoldDB" id="A0A8J4EI28"/>
<dbReference type="EMBL" id="BOPH01000153">
    <property type="protein sequence ID" value="GIJ75311.1"/>
    <property type="molecule type" value="Genomic_DNA"/>
</dbReference>
<feature type="region of interest" description="Disordered" evidence="1">
    <location>
        <begin position="30"/>
        <end position="88"/>
    </location>
</feature>
<organism evidence="3 4">
    <name type="scientific">Virgisporangium ochraceum</name>
    <dbReference type="NCBI Taxonomy" id="65505"/>
    <lineage>
        <taxon>Bacteria</taxon>
        <taxon>Bacillati</taxon>
        <taxon>Actinomycetota</taxon>
        <taxon>Actinomycetes</taxon>
        <taxon>Micromonosporales</taxon>
        <taxon>Micromonosporaceae</taxon>
        <taxon>Virgisporangium</taxon>
    </lineage>
</organism>
<evidence type="ECO:0000256" key="1">
    <source>
        <dbReference type="SAM" id="MobiDB-lite"/>
    </source>
</evidence>
<comment type="caution">
    <text evidence="3">The sequence shown here is derived from an EMBL/GenBank/DDBJ whole genome shotgun (WGS) entry which is preliminary data.</text>
</comment>
<evidence type="ECO:0008006" key="5">
    <source>
        <dbReference type="Google" id="ProtNLM"/>
    </source>
</evidence>